<gene>
    <name evidence="3" type="ORF">SAMN05443377_11737</name>
</gene>
<dbReference type="Proteomes" id="UP000198815">
    <property type="component" value="Unassembled WGS sequence"/>
</dbReference>
<evidence type="ECO:0000259" key="2">
    <source>
        <dbReference type="Pfam" id="PF01106"/>
    </source>
</evidence>
<comment type="function">
    <text evidence="1">May be involved in the formation or repair of [Fe-S] clusters present in iron-sulfur proteins.</text>
</comment>
<dbReference type="GO" id="GO:0005506">
    <property type="term" value="F:iron ion binding"/>
    <property type="evidence" value="ECO:0007669"/>
    <property type="project" value="InterPro"/>
</dbReference>
<dbReference type="RefSeq" id="WP_091970164.1">
    <property type="nucleotide sequence ID" value="NZ_FOGZ01000017.1"/>
</dbReference>
<reference evidence="3 4" key="1">
    <citation type="submission" date="2016-10" db="EMBL/GenBank/DDBJ databases">
        <authorList>
            <person name="de Groot N.N."/>
        </authorList>
    </citation>
    <scope>NUCLEOTIDE SEQUENCE [LARGE SCALE GENOMIC DNA]</scope>
    <source>
        <strain evidence="3 4">DSM 16859</strain>
    </source>
</reference>
<dbReference type="GO" id="GO:0051536">
    <property type="term" value="F:iron-sulfur cluster binding"/>
    <property type="evidence" value="ECO:0007669"/>
    <property type="project" value="InterPro"/>
</dbReference>
<dbReference type="EMBL" id="FOGZ01000017">
    <property type="protein sequence ID" value="SER90263.1"/>
    <property type="molecule type" value="Genomic_DNA"/>
</dbReference>
<dbReference type="InterPro" id="IPR034904">
    <property type="entry name" value="FSCA_dom_sf"/>
</dbReference>
<dbReference type="GO" id="GO:0016226">
    <property type="term" value="P:iron-sulfur cluster assembly"/>
    <property type="evidence" value="ECO:0007669"/>
    <property type="project" value="InterPro"/>
</dbReference>
<proteinExistence type="predicted"/>
<evidence type="ECO:0000313" key="3">
    <source>
        <dbReference type="EMBL" id="SER90263.1"/>
    </source>
</evidence>
<dbReference type="STRING" id="64702.SAMN05443377_11737"/>
<feature type="domain" description="NIF system FeS cluster assembly NifU C-terminal" evidence="2">
    <location>
        <begin position="125"/>
        <end position="177"/>
    </location>
</feature>
<dbReference type="AlphaFoldDB" id="A0A1H9T0W0"/>
<dbReference type="InterPro" id="IPR001075">
    <property type="entry name" value="NIF_FeS_clus_asmbl_NifU_C"/>
</dbReference>
<accession>A0A1H9T0W0</accession>
<sequence>MSAPHSAVISVHPERTANPDTLRWVVCHIPMPFAGPLQTAPGLGELIGTVVSRARVNADSIDITLAPGHDWRADGAAVRHGLVVALARTDEWVGGADASRLGPDDVLRLCACELIDGPVGAIATVHGGSIELVDVSDGVVTVRMHGACRGCPAAAITMHQRLESQLRRKVPSLREVVSTAA</sequence>
<protein>
    <submittedName>
        <fullName evidence="3">Fe-S cluster biogenesis protein NfuA, 4Fe-4S-binding domain</fullName>
    </submittedName>
</protein>
<name>A0A1H9T0W0_9ACTN</name>
<organism evidence="3 4">
    <name type="scientific">Propionibacterium cyclohexanicum</name>
    <dbReference type="NCBI Taxonomy" id="64702"/>
    <lineage>
        <taxon>Bacteria</taxon>
        <taxon>Bacillati</taxon>
        <taxon>Actinomycetota</taxon>
        <taxon>Actinomycetes</taxon>
        <taxon>Propionibacteriales</taxon>
        <taxon>Propionibacteriaceae</taxon>
        <taxon>Propionibacterium</taxon>
    </lineage>
</organism>
<dbReference type="Gene3D" id="3.30.300.130">
    <property type="entry name" value="Fe-S cluster assembly (FSCA)"/>
    <property type="match status" value="1"/>
</dbReference>
<dbReference type="OrthoDB" id="9798220at2"/>
<dbReference type="Pfam" id="PF01106">
    <property type="entry name" value="NifU"/>
    <property type="match status" value="1"/>
</dbReference>
<dbReference type="SUPFAM" id="SSF117916">
    <property type="entry name" value="Fe-S cluster assembly (FSCA) domain-like"/>
    <property type="match status" value="1"/>
</dbReference>
<dbReference type="PANTHER" id="PTHR11178">
    <property type="entry name" value="IRON-SULFUR CLUSTER SCAFFOLD PROTEIN NFU-RELATED"/>
    <property type="match status" value="1"/>
</dbReference>
<evidence type="ECO:0000256" key="1">
    <source>
        <dbReference type="ARBA" id="ARBA00049958"/>
    </source>
</evidence>
<keyword evidence="4" id="KW-1185">Reference proteome</keyword>
<evidence type="ECO:0000313" key="4">
    <source>
        <dbReference type="Proteomes" id="UP000198815"/>
    </source>
</evidence>